<evidence type="ECO:0000313" key="1">
    <source>
        <dbReference type="EMBL" id="CZS92924.1"/>
    </source>
</evidence>
<organism evidence="1 2">
    <name type="scientific">Rhynchosporium graminicola</name>
    <dbReference type="NCBI Taxonomy" id="2792576"/>
    <lineage>
        <taxon>Eukaryota</taxon>
        <taxon>Fungi</taxon>
        <taxon>Dikarya</taxon>
        <taxon>Ascomycota</taxon>
        <taxon>Pezizomycotina</taxon>
        <taxon>Leotiomycetes</taxon>
        <taxon>Helotiales</taxon>
        <taxon>Ploettnerulaceae</taxon>
        <taxon>Rhynchosporium</taxon>
    </lineage>
</organism>
<name>A0A1E1K8I3_9HELO</name>
<sequence length="97" mass="10960">MSEGRYTFHSRLFAPLATSIVSRELQIHVFHRPLKPVISSYSESKVTFDRGIPTKSLNFSLSRLVLAPSCLTQGDFIYILQISYSEASRLIFDDSSS</sequence>
<accession>A0A1E1K8I3</accession>
<dbReference type="Proteomes" id="UP000178129">
    <property type="component" value="Unassembled WGS sequence"/>
</dbReference>
<dbReference type="AlphaFoldDB" id="A0A1E1K8I3"/>
<evidence type="ECO:0000313" key="2">
    <source>
        <dbReference type="Proteomes" id="UP000178129"/>
    </source>
</evidence>
<dbReference type="EMBL" id="FJUW01000007">
    <property type="protein sequence ID" value="CZS92924.1"/>
    <property type="molecule type" value="Genomic_DNA"/>
</dbReference>
<reference evidence="2" key="1">
    <citation type="submission" date="2016-03" db="EMBL/GenBank/DDBJ databases">
        <authorList>
            <person name="Ploux O."/>
        </authorList>
    </citation>
    <scope>NUCLEOTIDE SEQUENCE [LARGE SCALE GENOMIC DNA]</scope>
    <source>
        <strain evidence="2">UK7</strain>
    </source>
</reference>
<proteinExistence type="predicted"/>
<comment type="caution">
    <text evidence="1">The sequence shown here is derived from an EMBL/GenBank/DDBJ whole genome shotgun (WGS) entry which is preliminary data.</text>
</comment>
<keyword evidence="2" id="KW-1185">Reference proteome</keyword>
<protein>
    <submittedName>
        <fullName evidence="1">Uncharacterized protein</fullName>
    </submittedName>
</protein>
<gene>
    <name evidence="1" type="ORF">RCO7_14257</name>
</gene>
<dbReference type="InParanoid" id="A0A1E1K8I3"/>